<name>A0A0G3BMW6_9BURK</name>
<evidence type="ECO:0000256" key="3">
    <source>
        <dbReference type="ARBA" id="ARBA00022729"/>
    </source>
</evidence>
<organism evidence="6 7">
    <name type="scientific">Caldimonas brevitalea</name>
    <dbReference type="NCBI Taxonomy" id="413882"/>
    <lineage>
        <taxon>Bacteria</taxon>
        <taxon>Pseudomonadati</taxon>
        <taxon>Pseudomonadota</taxon>
        <taxon>Betaproteobacteria</taxon>
        <taxon>Burkholderiales</taxon>
        <taxon>Sphaerotilaceae</taxon>
        <taxon>Caldimonas</taxon>
    </lineage>
</organism>
<dbReference type="STRING" id="413882.AAW51_4078"/>
<dbReference type="AlphaFoldDB" id="A0A0G3BMW6"/>
<evidence type="ECO:0000313" key="6">
    <source>
        <dbReference type="EMBL" id="AKJ30769.1"/>
    </source>
</evidence>
<evidence type="ECO:0000256" key="2">
    <source>
        <dbReference type="ARBA" id="ARBA00005722"/>
    </source>
</evidence>
<comment type="subcellular location">
    <subcellularLocation>
        <location evidence="1">Cell outer membrane</location>
    </subcellularLocation>
</comment>
<keyword evidence="4" id="KW-0472">Membrane</keyword>
<gene>
    <name evidence="6" type="ORF">AAW51_4078</name>
</gene>
<dbReference type="PANTHER" id="PTHR38776:SF1">
    <property type="entry name" value="MLTA-INTERACTING PROTEIN-RELATED"/>
    <property type="match status" value="1"/>
</dbReference>
<evidence type="ECO:0000256" key="5">
    <source>
        <dbReference type="ARBA" id="ARBA00023237"/>
    </source>
</evidence>
<dbReference type="Proteomes" id="UP000035352">
    <property type="component" value="Chromosome"/>
</dbReference>
<protein>
    <recommendedName>
        <fullName evidence="8">MipA/OmpV family protein</fullName>
    </recommendedName>
</protein>
<keyword evidence="7" id="KW-1185">Reference proteome</keyword>
<sequence length="274" mass="29194">MPAFPPAVERRLDVLVAFAALAVTPPLTAAGLMVDVVPDFVGLGFGTTTEWMGSADQVGGLVPAARVQLEGHRFAELYGPFGDVNVLDHPNWEFGPMLSFRFGRKDVEDPVVNSLPPIDGGVEAGVFGGYHYVNTQGVPWRLRVGVSAMTAIGGDATGSQVTPYASFWMPLSRTVFVGMGAGFTWSSDSFMRQRFGVSPGAAAVSGLPVYTAGAGVRQFYAWPAVVVRLSPRWFAGAGAFYQRLTGDAADSPIVTRRGDPNQWTVGGGIAYTWR</sequence>
<dbReference type="InterPro" id="IPR011250">
    <property type="entry name" value="OMP/PagP_B-barrel"/>
</dbReference>
<evidence type="ECO:0000256" key="4">
    <source>
        <dbReference type="ARBA" id="ARBA00023136"/>
    </source>
</evidence>
<comment type="similarity">
    <text evidence="2">Belongs to the MipA/OmpV family.</text>
</comment>
<reference evidence="6 7" key="1">
    <citation type="submission" date="2015-05" db="EMBL/GenBank/DDBJ databases">
        <authorList>
            <person name="Tang B."/>
            <person name="Yu Y."/>
        </authorList>
    </citation>
    <scope>NUCLEOTIDE SEQUENCE [LARGE SCALE GENOMIC DNA]</scope>
    <source>
        <strain evidence="6 7">DSM 7029</strain>
    </source>
</reference>
<proteinExistence type="inferred from homology"/>
<dbReference type="Pfam" id="PF06629">
    <property type="entry name" value="MipA"/>
    <property type="match status" value="1"/>
</dbReference>
<evidence type="ECO:0000256" key="1">
    <source>
        <dbReference type="ARBA" id="ARBA00004442"/>
    </source>
</evidence>
<dbReference type="SUPFAM" id="SSF56925">
    <property type="entry name" value="OMPA-like"/>
    <property type="match status" value="1"/>
</dbReference>
<keyword evidence="5" id="KW-0998">Cell outer membrane</keyword>
<dbReference type="GO" id="GO:0009279">
    <property type="term" value="C:cell outer membrane"/>
    <property type="evidence" value="ECO:0007669"/>
    <property type="project" value="UniProtKB-SubCell"/>
</dbReference>
<dbReference type="EMBL" id="CP011371">
    <property type="protein sequence ID" value="AKJ30769.1"/>
    <property type="molecule type" value="Genomic_DNA"/>
</dbReference>
<dbReference type="InterPro" id="IPR010583">
    <property type="entry name" value="MipA"/>
</dbReference>
<accession>A0A0G3BMW6</accession>
<evidence type="ECO:0000313" key="7">
    <source>
        <dbReference type="Proteomes" id="UP000035352"/>
    </source>
</evidence>
<dbReference type="PANTHER" id="PTHR38776">
    <property type="entry name" value="MLTA-INTERACTING PROTEIN-RELATED"/>
    <property type="match status" value="1"/>
</dbReference>
<evidence type="ECO:0008006" key="8">
    <source>
        <dbReference type="Google" id="ProtNLM"/>
    </source>
</evidence>
<dbReference type="KEGG" id="pbh:AAW51_4078"/>
<keyword evidence="3" id="KW-0732">Signal</keyword>